<evidence type="ECO:0000313" key="7">
    <source>
        <dbReference type="Proteomes" id="UP001150941"/>
    </source>
</evidence>
<comment type="subcellular location">
    <subcellularLocation>
        <location evidence="1">Nucleus</location>
    </subcellularLocation>
</comment>
<dbReference type="SMART" id="SM00906">
    <property type="entry name" value="Fungal_trans"/>
    <property type="match status" value="1"/>
</dbReference>
<keyword evidence="2" id="KW-0805">Transcription regulation</keyword>
<dbReference type="InterPro" id="IPR050613">
    <property type="entry name" value="Sec_Metabolite_Reg"/>
</dbReference>
<evidence type="ECO:0000259" key="5">
    <source>
        <dbReference type="SMART" id="SM00906"/>
    </source>
</evidence>
<gene>
    <name evidence="6" type="ORF">N7468_001732</name>
</gene>
<protein>
    <recommendedName>
        <fullName evidence="5">Xylanolytic transcriptional activator regulatory domain-containing protein</fullName>
    </recommendedName>
</protein>
<dbReference type="OrthoDB" id="5344325at2759"/>
<dbReference type="CDD" id="cd12148">
    <property type="entry name" value="fungal_TF_MHR"/>
    <property type="match status" value="1"/>
</dbReference>
<dbReference type="AlphaFoldDB" id="A0A9W9PHB5"/>
<dbReference type="PANTHER" id="PTHR31001:SF87">
    <property type="entry name" value="COL-21"/>
    <property type="match status" value="1"/>
</dbReference>
<keyword evidence="4" id="KW-0539">Nucleus</keyword>
<dbReference type="GO" id="GO:0005634">
    <property type="term" value="C:nucleus"/>
    <property type="evidence" value="ECO:0007669"/>
    <property type="project" value="UniProtKB-SubCell"/>
</dbReference>
<reference evidence="6" key="1">
    <citation type="submission" date="2022-11" db="EMBL/GenBank/DDBJ databases">
        <authorList>
            <person name="Petersen C."/>
        </authorList>
    </citation>
    <scope>NUCLEOTIDE SEQUENCE</scope>
    <source>
        <strain evidence="6">IBT 19713</strain>
    </source>
</reference>
<dbReference type="GO" id="GO:0006351">
    <property type="term" value="P:DNA-templated transcription"/>
    <property type="evidence" value="ECO:0007669"/>
    <property type="project" value="InterPro"/>
</dbReference>
<dbReference type="PANTHER" id="PTHR31001">
    <property type="entry name" value="UNCHARACTERIZED TRANSCRIPTIONAL REGULATORY PROTEIN"/>
    <property type="match status" value="1"/>
</dbReference>
<accession>A0A9W9PHB5</accession>
<dbReference type="GO" id="GO:0003677">
    <property type="term" value="F:DNA binding"/>
    <property type="evidence" value="ECO:0007669"/>
    <property type="project" value="InterPro"/>
</dbReference>
<evidence type="ECO:0000256" key="4">
    <source>
        <dbReference type="ARBA" id="ARBA00023242"/>
    </source>
</evidence>
<feature type="domain" description="Xylanolytic transcriptional activator regulatory" evidence="5">
    <location>
        <begin position="124"/>
        <end position="197"/>
    </location>
</feature>
<dbReference type="EMBL" id="JAPQKS010000002">
    <property type="protein sequence ID" value="KAJ5246749.1"/>
    <property type="molecule type" value="Genomic_DNA"/>
</dbReference>
<evidence type="ECO:0000313" key="6">
    <source>
        <dbReference type="EMBL" id="KAJ5246749.1"/>
    </source>
</evidence>
<dbReference type="Pfam" id="PF04082">
    <property type="entry name" value="Fungal_trans"/>
    <property type="match status" value="1"/>
</dbReference>
<evidence type="ECO:0000256" key="2">
    <source>
        <dbReference type="ARBA" id="ARBA00023015"/>
    </source>
</evidence>
<dbReference type="GO" id="GO:0008270">
    <property type="term" value="F:zinc ion binding"/>
    <property type="evidence" value="ECO:0007669"/>
    <property type="project" value="InterPro"/>
</dbReference>
<sequence>MFLHEINRAFEMVDPLAFQSRYMAWWITQEKKEVQGDMKVSDEDLDFGLLMIRVSLLSIQCLPHARYPTAGVFSAPIATIEQWLCSTADEIEKTTSSKKPTLTTVQHRFYHVLYLKNYARVRECWATLSATVKDAHEIGLHLKDPGFPLTDLEKEFRRRAFWNLYVWDRFHSAFFGHWPLIPEGYFDIELPIDNMQPLQVTPYMLTPFTDRIFHIKLARFLTAFMSPPSWKQDQVTPTIIEDFAERFKQLPPPFWLDNPDTSWDAVEPTFPSKREMLHMFLLGTQASLYRAFSDPCDSLHQNKHAHHNYRTDMLALRHRRKLMEINCKIIPSIARLYMLSGDEDGGMPERLFLFPTSLVEALAALGVCLLSVQADERNLLLDGIRIEPDEELRHSYAIFFDGFNLLCRQGQKHSIAKRGVKILESLHGTLRASLRSPDLLNTENGGAIPEINGASHPSYAGGYQLEHALVSFHRQRGERAQLAPSVTLPEWLPSFMESPGRSWLFHDMSAYGDLLA</sequence>
<comment type="caution">
    <text evidence="6">The sequence shown here is derived from an EMBL/GenBank/DDBJ whole genome shotgun (WGS) entry which is preliminary data.</text>
</comment>
<keyword evidence="3" id="KW-0804">Transcription</keyword>
<reference evidence="6" key="2">
    <citation type="journal article" date="2023" name="IMA Fungus">
        <title>Comparative genomic study of the Penicillium genus elucidates a diverse pangenome and 15 lateral gene transfer events.</title>
        <authorList>
            <person name="Petersen C."/>
            <person name="Sorensen T."/>
            <person name="Nielsen M.R."/>
            <person name="Sondergaard T.E."/>
            <person name="Sorensen J.L."/>
            <person name="Fitzpatrick D.A."/>
            <person name="Frisvad J.C."/>
            <person name="Nielsen K.L."/>
        </authorList>
    </citation>
    <scope>NUCLEOTIDE SEQUENCE</scope>
    <source>
        <strain evidence="6">IBT 19713</strain>
    </source>
</reference>
<organism evidence="6 7">
    <name type="scientific">Penicillium chermesinum</name>
    <dbReference type="NCBI Taxonomy" id="63820"/>
    <lineage>
        <taxon>Eukaryota</taxon>
        <taxon>Fungi</taxon>
        <taxon>Dikarya</taxon>
        <taxon>Ascomycota</taxon>
        <taxon>Pezizomycotina</taxon>
        <taxon>Eurotiomycetes</taxon>
        <taxon>Eurotiomycetidae</taxon>
        <taxon>Eurotiales</taxon>
        <taxon>Aspergillaceae</taxon>
        <taxon>Penicillium</taxon>
    </lineage>
</organism>
<dbReference type="GeneID" id="83198332"/>
<evidence type="ECO:0000256" key="1">
    <source>
        <dbReference type="ARBA" id="ARBA00004123"/>
    </source>
</evidence>
<name>A0A9W9PHB5_9EURO</name>
<dbReference type="RefSeq" id="XP_058334170.1">
    <property type="nucleotide sequence ID" value="XM_058471029.1"/>
</dbReference>
<dbReference type="Proteomes" id="UP001150941">
    <property type="component" value="Unassembled WGS sequence"/>
</dbReference>
<keyword evidence="7" id="KW-1185">Reference proteome</keyword>
<proteinExistence type="predicted"/>
<dbReference type="InterPro" id="IPR007219">
    <property type="entry name" value="XnlR_reg_dom"/>
</dbReference>
<evidence type="ECO:0000256" key="3">
    <source>
        <dbReference type="ARBA" id="ARBA00023163"/>
    </source>
</evidence>